<dbReference type="HOGENOM" id="CLU_681848_0_0_1"/>
<keyword evidence="3" id="KW-1185">Reference proteome</keyword>
<dbReference type="OrthoDB" id="434783at2759"/>
<evidence type="ECO:0000313" key="2">
    <source>
        <dbReference type="EMBL" id="KIO29326.1"/>
    </source>
</evidence>
<reference evidence="2 3" key="1">
    <citation type="submission" date="2014-04" db="EMBL/GenBank/DDBJ databases">
        <authorList>
            <consortium name="DOE Joint Genome Institute"/>
            <person name="Kuo A."/>
            <person name="Girlanda M."/>
            <person name="Perotto S."/>
            <person name="Kohler A."/>
            <person name="Nagy L.G."/>
            <person name="Floudas D."/>
            <person name="Copeland A."/>
            <person name="Barry K.W."/>
            <person name="Cichocki N."/>
            <person name="Veneault-Fourrey C."/>
            <person name="LaButti K."/>
            <person name="Lindquist E.A."/>
            <person name="Lipzen A."/>
            <person name="Lundell T."/>
            <person name="Morin E."/>
            <person name="Murat C."/>
            <person name="Sun H."/>
            <person name="Tunlid A."/>
            <person name="Henrissat B."/>
            <person name="Grigoriev I.V."/>
            <person name="Hibbett D.S."/>
            <person name="Martin F."/>
            <person name="Nordberg H.P."/>
            <person name="Cantor M.N."/>
            <person name="Hua S.X."/>
        </authorList>
    </citation>
    <scope>NUCLEOTIDE SEQUENCE [LARGE SCALE GENOMIC DNA]</scope>
    <source>
        <strain evidence="2 3">MUT 4182</strain>
    </source>
</reference>
<evidence type="ECO:0000256" key="1">
    <source>
        <dbReference type="SAM" id="MobiDB-lite"/>
    </source>
</evidence>
<name>A0A0C3QN01_9AGAM</name>
<evidence type="ECO:0008006" key="4">
    <source>
        <dbReference type="Google" id="ProtNLM"/>
    </source>
</evidence>
<sequence length="404" mass="44943">MAASEPEVSQWLLRPPKSLSDLPVEIFQEIAVQTVTSQTAAGPPNGIRNLLLTSKQINNRLSFDSNPSFYGEIFDAQFDTNALKRRFHASRLTAPCRASELKRRWVSLKRIKQYSRGRQAVWGYLGYPGIYSEKDKLQDAWLAFLMLTENDGQNMVQLSWANVADSKFQGASSSSSTAPSGHKPTYTPPSHLRPPIRPPGQPLSAFIPRGLSVTKLRNGGLEVFNLLEGARNGTTSEGVFYAEVQARNEPGAAAATGEEEDEDDVWDEMEPHEEDLNGRDDVDVIIEGEAIAPIYTMDGRQTMMEPGSKVIGTIRRWDGLITLLATPLRVNLPQATSSSLDAQQRTPARTQWLYRGYMSANGNWVGRWRDTWNDVTVEGYEGVFVMNRRTPSEPTAEESSTSSE</sequence>
<dbReference type="AlphaFoldDB" id="A0A0C3QN01"/>
<dbReference type="EMBL" id="KN822984">
    <property type="protein sequence ID" value="KIO29326.1"/>
    <property type="molecule type" value="Genomic_DNA"/>
</dbReference>
<gene>
    <name evidence="2" type="ORF">M407DRAFT_228064</name>
</gene>
<proteinExistence type="predicted"/>
<dbReference type="Proteomes" id="UP000054248">
    <property type="component" value="Unassembled WGS sequence"/>
</dbReference>
<feature type="region of interest" description="Disordered" evidence="1">
    <location>
        <begin position="169"/>
        <end position="204"/>
    </location>
</feature>
<dbReference type="STRING" id="1051891.A0A0C3QN01"/>
<protein>
    <recommendedName>
        <fullName evidence="4">F-box domain-containing protein</fullName>
    </recommendedName>
</protein>
<organism evidence="2 3">
    <name type="scientific">Tulasnella calospora MUT 4182</name>
    <dbReference type="NCBI Taxonomy" id="1051891"/>
    <lineage>
        <taxon>Eukaryota</taxon>
        <taxon>Fungi</taxon>
        <taxon>Dikarya</taxon>
        <taxon>Basidiomycota</taxon>
        <taxon>Agaricomycotina</taxon>
        <taxon>Agaricomycetes</taxon>
        <taxon>Cantharellales</taxon>
        <taxon>Tulasnellaceae</taxon>
        <taxon>Tulasnella</taxon>
    </lineage>
</organism>
<feature type="compositionally biased region" description="Pro residues" evidence="1">
    <location>
        <begin position="191"/>
        <end position="201"/>
    </location>
</feature>
<evidence type="ECO:0000313" key="3">
    <source>
        <dbReference type="Proteomes" id="UP000054248"/>
    </source>
</evidence>
<reference evidence="3" key="2">
    <citation type="submission" date="2015-01" db="EMBL/GenBank/DDBJ databases">
        <title>Evolutionary Origins and Diversification of the Mycorrhizal Mutualists.</title>
        <authorList>
            <consortium name="DOE Joint Genome Institute"/>
            <consortium name="Mycorrhizal Genomics Consortium"/>
            <person name="Kohler A."/>
            <person name="Kuo A."/>
            <person name="Nagy L.G."/>
            <person name="Floudas D."/>
            <person name="Copeland A."/>
            <person name="Barry K.W."/>
            <person name="Cichocki N."/>
            <person name="Veneault-Fourrey C."/>
            <person name="LaButti K."/>
            <person name="Lindquist E.A."/>
            <person name="Lipzen A."/>
            <person name="Lundell T."/>
            <person name="Morin E."/>
            <person name="Murat C."/>
            <person name="Riley R."/>
            <person name="Ohm R."/>
            <person name="Sun H."/>
            <person name="Tunlid A."/>
            <person name="Henrissat B."/>
            <person name="Grigoriev I.V."/>
            <person name="Hibbett D.S."/>
            <person name="Martin F."/>
        </authorList>
    </citation>
    <scope>NUCLEOTIDE SEQUENCE [LARGE SCALE GENOMIC DNA]</scope>
    <source>
        <strain evidence="3">MUT 4182</strain>
    </source>
</reference>
<accession>A0A0C3QN01</accession>